<dbReference type="KEGG" id="banc:PU02_1277"/>
<name>A0A0M3T371_9HYPH</name>
<reference evidence="2 3" key="1">
    <citation type="journal article" date="2015" name="Genome Announc.">
        <title>Complete Genome Sequence of Bartonella ancashensis Strain 20.00, Isolated from the Blood of a Patient with Verruga Peruana.</title>
        <authorList>
            <person name="Hang J."/>
            <person name="Mullins K.E."/>
            <person name="Clifford R.J."/>
            <person name="Onmus-Leone F."/>
            <person name="Yang Y."/>
            <person name="Jiang J."/>
            <person name="Leguia M."/>
            <person name="Kasper M.R."/>
            <person name="Maguina C."/>
            <person name="Lesho E.P."/>
            <person name="Jarman R.G."/>
            <person name="Richards A.L."/>
            <person name="Blazes D."/>
        </authorList>
    </citation>
    <scope>NUCLEOTIDE SEQUENCE [LARGE SCALE GENOMIC DNA]</scope>
    <source>
        <strain evidence="2 3">20.00</strain>
    </source>
</reference>
<keyword evidence="1" id="KW-1133">Transmembrane helix</keyword>
<dbReference type="PATRIC" id="fig|1318743.3.peg.1292"/>
<gene>
    <name evidence="2" type="ORF">PU02_1277</name>
</gene>
<keyword evidence="1" id="KW-0472">Membrane</keyword>
<feature type="transmembrane region" description="Helical" evidence="1">
    <location>
        <begin position="15"/>
        <end position="37"/>
    </location>
</feature>
<sequence>MVDARDKHQYSYKSLLIYAVGFCSILAVIIFCCFHMAKPYLDNFVKKEISRRAIEVEKSEISIMGKVNLTQVTVPTPNNMSLKIGAVSGRPPIFFIPGSFVLYDVEFKYDDLHLQIPKIFISGISLKKKDPTIASLLLQSLMRIGVASVYAENISLSTQNTPIEKFTIENLQLSDLKNGYIRSINIDNITSNVNLASTTSSHLHKTNVVAKSDVAKAYNVDVAYVYSVIFDAEKVNNQNKTVIGQVLFKNTMIDLFKEGEKSSSFSLGEFKMFEFNMRPFEQAPKKLLHAYFEAKKTNNKKDQKIAQSAILMTAISAITSIDAEMKKINLNTPQFEAAFNLLKLKSNGWKQPIPENFLLSVTDFSIFPQKHLNFLKILGLQNLDFSGAVDVSYDEKKNRFFLNTLSLYVNKIASGTISAKIVDMDKKFFSGKKDAIIASFQEIGVAKINMNYKDLGLIDRIFSYLARDIQDGEQSLKKELYDDLLLIMTQSPRILLKNRPEAENISKALHDFVKNPQSLTIEITAKDKNGLKASDLNDILKNNLSSLLDKVNLTIKNEPFN</sequence>
<proteinExistence type="predicted"/>
<accession>A0A0M3T371</accession>
<keyword evidence="3" id="KW-1185">Reference proteome</keyword>
<evidence type="ECO:0000313" key="2">
    <source>
        <dbReference type="EMBL" id="ALE04091.1"/>
    </source>
</evidence>
<evidence type="ECO:0000313" key="3">
    <source>
        <dbReference type="Proteomes" id="UP000057213"/>
    </source>
</evidence>
<protein>
    <submittedName>
        <fullName evidence="2">Uncharacterized protein</fullName>
    </submittedName>
</protein>
<dbReference type="RefSeq" id="WP_053944690.1">
    <property type="nucleotide sequence ID" value="NZ_CP010401.1"/>
</dbReference>
<dbReference type="Proteomes" id="UP000057213">
    <property type="component" value="Chromosome"/>
</dbReference>
<dbReference type="AlphaFoldDB" id="A0A0M3T371"/>
<dbReference type="OrthoDB" id="7926122at2"/>
<keyword evidence="1" id="KW-0812">Transmembrane</keyword>
<dbReference type="EMBL" id="CP010401">
    <property type="protein sequence ID" value="ALE04091.1"/>
    <property type="molecule type" value="Genomic_DNA"/>
</dbReference>
<organism evidence="2 3">
    <name type="scientific">Bartonella ancashensis</name>
    <dbReference type="NCBI Taxonomy" id="1318743"/>
    <lineage>
        <taxon>Bacteria</taxon>
        <taxon>Pseudomonadati</taxon>
        <taxon>Pseudomonadota</taxon>
        <taxon>Alphaproteobacteria</taxon>
        <taxon>Hyphomicrobiales</taxon>
        <taxon>Bartonellaceae</taxon>
        <taxon>Bartonella</taxon>
    </lineage>
</organism>
<evidence type="ECO:0000256" key="1">
    <source>
        <dbReference type="SAM" id="Phobius"/>
    </source>
</evidence>